<reference evidence="1 2" key="1">
    <citation type="submission" date="2018-06" db="EMBL/GenBank/DDBJ databases">
        <title>Extensive metabolic versatility and redundancy in microbially diverse, dynamic hydrothermal sediments.</title>
        <authorList>
            <person name="Dombrowski N."/>
            <person name="Teske A."/>
            <person name="Baker B.J."/>
        </authorList>
    </citation>
    <scope>NUCLEOTIDE SEQUENCE [LARGE SCALE GENOMIC DNA]</scope>
    <source>
        <strain evidence="1">B10_G13</strain>
    </source>
</reference>
<accession>A0A660SC05</accession>
<evidence type="ECO:0000313" key="2">
    <source>
        <dbReference type="Proteomes" id="UP000271125"/>
    </source>
</evidence>
<gene>
    <name evidence="1" type="ORF">DRP43_05780</name>
</gene>
<dbReference type="Proteomes" id="UP000271125">
    <property type="component" value="Unassembled WGS sequence"/>
</dbReference>
<dbReference type="EMBL" id="QNBD01000286">
    <property type="protein sequence ID" value="RKX68334.1"/>
    <property type="molecule type" value="Genomic_DNA"/>
</dbReference>
<protein>
    <submittedName>
        <fullName evidence="1">Uncharacterized protein</fullName>
    </submittedName>
</protein>
<organism evidence="1 2">
    <name type="scientific">candidate division TA06 bacterium</name>
    <dbReference type="NCBI Taxonomy" id="2250710"/>
    <lineage>
        <taxon>Bacteria</taxon>
        <taxon>Bacteria division TA06</taxon>
    </lineage>
</organism>
<name>A0A660SC05_UNCT6</name>
<dbReference type="AlphaFoldDB" id="A0A660SC05"/>
<feature type="non-terminal residue" evidence="1">
    <location>
        <position position="1"/>
    </location>
</feature>
<proteinExistence type="predicted"/>
<comment type="caution">
    <text evidence="1">The sequence shown here is derived from an EMBL/GenBank/DDBJ whole genome shotgun (WGS) entry which is preliminary data.</text>
</comment>
<evidence type="ECO:0000313" key="1">
    <source>
        <dbReference type="EMBL" id="RKX68334.1"/>
    </source>
</evidence>
<sequence>LNRFGNSNEFKRYLPNMDISKLRESEYTDIHRVILEYYKEILPKNSNIKLYSFSLKKGSNIYGLYAK</sequence>